<dbReference type="SUPFAM" id="SSF63712">
    <property type="entry name" value="Nicotinic receptor ligand binding domain-like"/>
    <property type="match status" value="1"/>
</dbReference>
<name>A0A914X080_9BILA</name>
<keyword evidence="5" id="KW-0813">Transport</keyword>
<dbReference type="Pfam" id="PF02932">
    <property type="entry name" value="Neur_chan_memb"/>
    <property type="match status" value="1"/>
</dbReference>
<dbReference type="GO" id="GO:0005230">
    <property type="term" value="F:extracellular ligand-gated monoatomic ion channel activity"/>
    <property type="evidence" value="ECO:0007669"/>
    <property type="project" value="InterPro"/>
</dbReference>
<dbReference type="InterPro" id="IPR036734">
    <property type="entry name" value="Neur_chan_lig-bd_sf"/>
</dbReference>
<evidence type="ECO:0000259" key="7">
    <source>
        <dbReference type="Pfam" id="PF02932"/>
    </source>
</evidence>
<dbReference type="InterPro" id="IPR006202">
    <property type="entry name" value="Neur_chan_lig-bd"/>
</dbReference>
<dbReference type="InterPro" id="IPR038050">
    <property type="entry name" value="Neuro_actylchol_rec"/>
</dbReference>
<dbReference type="PRINTS" id="PR00252">
    <property type="entry name" value="NRIONCHANNEL"/>
</dbReference>
<feature type="domain" description="Neurotransmitter-gated ion-channel ligand-binding" evidence="6">
    <location>
        <begin position="52"/>
        <end position="251"/>
    </location>
</feature>
<dbReference type="Gene3D" id="1.20.58.390">
    <property type="entry name" value="Neurotransmitter-gated ion-channel transmembrane domain"/>
    <property type="match status" value="1"/>
</dbReference>
<dbReference type="SUPFAM" id="SSF90112">
    <property type="entry name" value="Neurotransmitter-gated ion-channel transmembrane pore"/>
    <property type="match status" value="1"/>
</dbReference>
<keyword evidence="5" id="KW-0407">Ion channel</keyword>
<dbReference type="Proteomes" id="UP000887566">
    <property type="component" value="Unplaced"/>
</dbReference>
<evidence type="ECO:0000259" key="6">
    <source>
        <dbReference type="Pfam" id="PF02931"/>
    </source>
</evidence>
<dbReference type="PROSITE" id="PS00236">
    <property type="entry name" value="NEUROTR_ION_CHANNEL"/>
    <property type="match status" value="1"/>
</dbReference>
<keyword evidence="4 5" id="KW-0472">Membrane</keyword>
<evidence type="ECO:0000313" key="8">
    <source>
        <dbReference type="Proteomes" id="UP000887566"/>
    </source>
</evidence>
<dbReference type="GO" id="GO:0016020">
    <property type="term" value="C:membrane"/>
    <property type="evidence" value="ECO:0007669"/>
    <property type="project" value="UniProtKB-SubCell"/>
</dbReference>
<feature type="transmembrane region" description="Helical" evidence="5">
    <location>
        <begin position="288"/>
        <end position="306"/>
    </location>
</feature>
<comment type="similarity">
    <text evidence="5">Belongs to the ligand-gated ion channel (TC 1.A.9) family.</text>
</comment>
<dbReference type="WBParaSite" id="PSAMB.scaffold594size46303.g7215.t1">
    <property type="protein sequence ID" value="PSAMB.scaffold594size46303.g7215.t1"/>
    <property type="gene ID" value="PSAMB.scaffold594size46303.g7215"/>
</dbReference>
<dbReference type="AlphaFoldDB" id="A0A914X080"/>
<evidence type="ECO:0000256" key="1">
    <source>
        <dbReference type="ARBA" id="ARBA00004141"/>
    </source>
</evidence>
<feature type="domain" description="Neurotransmitter-gated ion-channel transmembrane" evidence="7">
    <location>
        <begin position="260"/>
        <end position="373"/>
    </location>
</feature>
<dbReference type="CDD" id="cd18989">
    <property type="entry name" value="LGIC_ECD_cation"/>
    <property type="match status" value="1"/>
</dbReference>
<feature type="transmembrane region" description="Helical" evidence="5">
    <location>
        <begin position="254"/>
        <end position="276"/>
    </location>
</feature>
<evidence type="ECO:0000256" key="3">
    <source>
        <dbReference type="ARBA" id="ARBA00022989"/>
    </source>
</evidence>
<accession>A0A914X080</accession>
<comment type="subcellular location">
    <subcellularLocation>
        <location evidence="1">Membrane</location>
        <topology evidence="1">Multi-pass membrane protein</topology>
    </subcellularLocation>
</comment>
<keyword evidence="2 5" id="KW-0812">Transmembrane</keyword>
<feature type="transmembrane region" description="Helical" evidence="5">
    <location>
        <begin position="435"/>
        <end position="456"/>
    </location>
</feature>
<keyword evidence="3 5" id="KW-1133">Transmembrane helix</keyword>
<dbReference type="Pfam" id="PF02931">
    <property type="entry name" value="Neur_chan_LBD"/>
    <property type="match status" value="1"/>
</dbReference>
<dbReference type="GO" id="GO:0004888">
    <property type="term" value="F:transmembrane signaling receptor activity"/>
    <property type="evidence" value="ECO:0007669"/>
    <property type="project" value="InterPro"/>
</dbReference>
<sequence length="462" mass="52962">MTRAPTPRSTANNNYQPFNTACFRLQRAKQMIARGTSPTESISNFMQIQRKIGQVIFASYDKDVRPVKDPNTAVSVRLNPSLFSFVEVNVTQQTLTFKQWLKMYWIDEYLTWNPADYNNVMEISVQRSTVWQPDIMILEQVEIGQLTNDEQIVTVRHDGYITTSVDQLVTVKCQFDVIDFPYDTQNCTLRYTSWMYDEGKISLYPTEPVDLSVYSKNDEWRLKNITSRISHSTADGSSYVDVYYYIVITRMPTYYIVTFIWPSFLITCLSIVGVFSPFDEAGMRQEKVTMGLTSLLSMAVILQIVTDQMPRTSNGMPLLAIYIMFEIFLGAAATLFTVFVIYLHSFWMSNTAVPASLLASTCMRKRKRKISTSTMQTDLSATNLSAPYRKEPKLKICYGDGYEEALDFNINFKDLRMTSVRLRHRWSTSTHRLDLILMSIFIAINCVATGIILAVGNEKLNA</sequence>
<proteinExistence type="inferred from homology"/>
<dbReference type="Gene3D" id="2.70.170.10">
    <property type="entry name" value="Neurotransmitter-gated ion-channel ligand-binding domain"/>
    <property type="match status" value="1"/>
</dbReference>
<dbReference type="FunFam" id="2.70.170.10:FF:000028">
    <property type="entry name" value="AcetylCholine Receptor"/>
    <property type="match status" value="1"/>
</dbReference>
<dbReference type="InterPro" id="IPR036719">
    <property type="entry name" value="Neuro-gated_channel_TM_sf"/>
</dbReference>
<protein>
    <submittedName>
        <fullName evidence="9">Uncharacterized protein</fullName>
    </submittedName>
</protein>
<dbReference type="InterPro" id="IPR018000">
    <property type="entry name" value="Neurotransmitter_ion_chnl_CS"/>
</dbReference>
<dbReference type="PANTHER" id="PTHR18945">
    <property type="entry name" value="NEUROTRANSMITTER GATED ION CHANNEL"/>
    <property type="match status" value="1"/>
</dbReference>
<evidence type="ECO:0000256" key="4">
    <source>
        <dbReference type="ARBA" id="ARBA00023136"/>
    </source>
</evidence>
<keyword evidence="8" id="KW-1185">Reference proteome</keyword>
<evidence type="ECO:0000313" key="9">
    <source>
        <dbReference type="WBParaSite" id="PSAMB.scaffold594size46303.g7215.t1"/>
    </source>
</evidence>
<dbReference type="InterPro" id="IPR006201">
    <property type="entry name" value="Neur_channel"/>
</dbReference>
<organism evidence="8 9">
    <name type="scientific">Plectus sambesii</name>
    <dbReference type="NCBI Taxonomy" id="2011161"/>
    <lineage>
        <taxon>Eukaryota</taxon>
        <taxon>Metazoa</taxon>
        <taxon>Ecdysozoa</taxon>
        <taxon>Nematoda</taxon>
        <taxon>Chromadorea</taxon>
        <taxon>Plectida</taxon>
        <taxon>Plectina</taxon>
        <taxon>Plectoidea</taxon>
        <taxon>Plectidae</taxon>
        <taxon>Plectus</taxon>
    </lineage>
</organism>
<reference evidence="9" key="1">
    <citation type="submission" date="2022-11" db="UniProtKB">
        <authorList>
            <consortium name="WormBaseParasite"/>
        </authorList>
    </citation>
    <scope>IDENTIFICATION</scope>
</reference>
<dbReference type="CDD" id="cd19051">
    <property type="entry name" value="LGIC_TM_cation"/>
    <property type="match status" value="1"/>
</dbReference>
<keyword evidence="5" id="KW-0406">Ion transport</keyword>
<evidence type="ECO:0000256" key="5">
    <source>
        <dbReference type="RuleBase" id="RU000687"/>
    </source>
</evidence>
<evidence type="ECO:0000256" key="2">
    <source>
        <dbReference type="ARBA" id="ARBA00022692"/>
    </source>
</evidence>
<feature type="transmembrane region" description="Helical" evidence="5">
    <location>
        <begin position="318"/>
        <end position="340"/>
    </location>
</feature>
<dbReference type="InterPro" id="IPR006029">
    <property type="entry name" value="Neurotrans-gated_channel_TM"/>
</dbReference>